<protein>
    <submittedName>
        <fullName evidence="1">Uncharacterized protein</fullName>
    </submittedName>
</protein>
<proteinExistence type="predicted"/>
<reference evidence="1" key="1">
    <citation type="submission" date="2022-01" db="EMBL/GenBank/DDBJ databases">
        <authorList>
            <person name="Criscuolo A."/>
        </authorList>
    </citation>
    <scope>NUCLEOTIDE SEQUENCE</scope>
    <source>
        <strain evidence="1">CIP111891</strain>
    </source>
</reference>
<accession>A0ABM9C0H3</accession>
<keyword evidence="2" id="KW-1185">Reference proteome</keyword>
<comment type="caution">
    <text evidence="1">The sequence shown here is derived from an EMBL/GenBank/DDBJ whole genome shotgun (WGS) entry which is preliminary data.</text>
</comment>
<evidence type="ECO:0000313" key="2">
    <source>
        <dbReference type="Proteomes" id="UP000838821"/>
    </source>
</evidence>
<sequence>MFLRKQACKFPNLESIAKRGWLIFLTDMTASMI</sequence>
<name>A0ABM9C0H3_9BACL</name>
<gene>
    <name evidence="1" type="ORF">PAECIP111891_01279</name>
</gene>
<dbReference type="Proteomes" id="UP000838821">
    <property type="component" value="Unassembled WGS sequence"/>
</dbReference>
<evidence type="ECO:0000313" key="1">
    <source>
        <dbReference type="EMBL" id="CAH1199491.1"/>
    </source>
</evidence>
<dbReference type="EMBL" id="CAKMMW010000003">
    <property type="protein sequence ID" value="CAH1199491.1"/>
    <property type="molecule type" value="Genomic_DNA"/>
</dbReference>
<organism evidence="1 2">
    <name type="scientific">Paenibacillus allorhizoplanae</name>
    <dbReference type="NCBI Taxonomy" id="2905648"/>
    <lineage>
        <taxon>Bacteria</taxon>
        <taxon>Bacillati</taxon>
        <taxon>Bacillota</taxon>
        <taxon>Bacilli</taxon>
        <taxon>Bacillales</taxon>
        <taxon>Paenibacillaceae</taxon>
        <taxon>Paenibacillus</taxon>
    </lineage>
</organism>